<dbReference type="Proteomes" id="UP000472272">
    <property type="component" value="Chromosome 7"/>
</dbReference>
<evidence type="ECO:0000256" key="2">
    <source>
        <dbReference type="ARBA" id="ARBA00022553"/>
    </source>
</evidence>
<evidence type="ECO:0000256" key="13">
    <source>
        <dbReference type="ARBA" id="ARBA00023242"/>
    </source>
</evidence>
<feature type="compositionally biased region" description="Polar residues" evidence="17">
    <location>
        <begin position="432"/>
        <end position="441"/>
    </location>
</feature>
<gene>
    <name evidence="20" type="primary">LOC114600152</name>
</gene>
<dbReference type="GO" id="GO:0006281">
    <property type="term" value="P:DNA repair"/>
    <property type="evidence" value="ECO:0007669"/>
    <property type="project" value="UniProtKB-KW"/>
</dbReference>
<comment type="cofactor">
    <cofactor evidence="1">
        <name>Mg(2+)</name>
        <dbReference type="ChEBI" id="CHEBI:18420"/>
    </cofactor>
</comment>
<dbReference type="GO" id="GO:0017108">
    <property type="term" value="F:5'-flap endonuclease activity"/>
    <property type="evidence" value="ECO:0007669"/>
    <property type="project" value="TreeGrafter"/>
</dbReference>
<dbReference type="InterPro" id="IPR029060">
    <property type="entry name" value="PIN-like_dom_sf"/>
</dbReference>
<dbReference type="GO" id="GO:0003677">
    <property type="term" value="F:DNA binding"/>
    <property type="evidence" value="ECO:0007669"/>
    <property type="project" value="InterPro"/>
</dbReference>
<dbReference type="OMA" id="MRACECR"/>
<dbReference type="InterPro" id="IPR019974">
    <property type="entry name" value="XPG_CS"/>
</dbReference>
<dbReference type="Gene3D" id="1.10.150.20">
    <property type="entry name" value="5' to 3' exonuclease, C-terminal subdomain"/>
    <property type="match status" value="1"/>
</dbReference>
<dbReference type="SUPFAM" id="SSF88723">
    <property type="entry name" value="PIN domain-like"/>
    <property type="match status" value="1"/>
</dbReference>
<dbReference type="SUPFAM" id="SSF47807">
    <property type="entry name" value="5' to 3' exonuclease, C-terminal subdomain"/>
    <property type="match status" value="1"/>
</dbReference>
<keyword evidence="11" id="KW-0496">Mitochondrion</keyword>
<evidence type="ECO:0000313" key="20">
    <source>
        <dbReference type="Ensembl" id="ENSPMRP00000017676.1"/>
    </source>
</evidence>
<dbReference type="GO" id="GO:0030145">
    <property type="term" value="F:manganese ion binding"/>
    <property type="evidence" value="ECO:0007669"/>
    <property type="project" value="TreeGrafter"/>
</dbReference>
<keyword evidence="7" id="KW-0227">DNA damage</keyword>
<comment type="function">
    <text evidence="14">Structure-specific nuclease with 5'-flap endonuclease and 5'-3' exonuclease activities involved in DNA replication and repair. During DNA replication, cleaves the 5'-overhanging flap structure that is generated by displacement synthesis when DNA polymerase encounters the 5'-end of a downstream Okazaki fragment. It enters the flap from the 5'-end and then tracks to cleave the flap base, leaving a nick for ligation. Also involved in the long patch base excision repair (LP-BER) pathway, by cleaving within the apurinic/apyrimidinic (AP) site-terminated flap. Acts as a genome stabilization factor that prevents flaps from equilibrating into structures that lead to duplications and deletions. Also possesses 5'-3' exonuclease activity on nicked or gapped double-stranded DNA, and exhibits RNase H activity. Also involved in replication and repair of rDNA and in repairing mitochondrial DNA.</text>
</comment>
<evidence type="ECO:0000259" key="18">
    <source>
        <dbReference type="SMART" id="SM00484"/>
    </source>
</evidence>
<organism evidence="20 21">
    <name type="scientific">Podarcis muralis</name>
    <name type="common">Wall lizard</name>
    <name type="synonym">Lacerta muralis</name>
    <dbReference type="NCBI Taxonomy" id="64176"/>
    <lineage>
        <taxon>Eukaryota</taxon>
        <taxon>Metazoa</taxon>
        <taxon>Chordata</taxon>
        <taxon>Craniata</taxon>
        <taxon>Vertebrata</taxon>
        <taxon>Euteleostomi</taxon>
        <taxon>Lepidosauria</taxon>
        <taxon>Squamata</taxon>
        <taxon>Bifurcata</taxon>
        <taxon>Unidentata</taxon>
        <taxon>Episquamata</taxon>
        <taxon>Laterata</taxon>
        <taxon>Lacertibaenia</taxon>
        <taxon>Lacertidae</taxon>
        <taxon>Podarcis</taxon>
    </lineage>
</organism>
<evidence type="ECO:0000256" key="17">
    <source>
        <dbReference type="SAM" id="MobiDB-lite"/>
    </source>
</evidence>
<dbReference type="CDD" id="cd09867">
    <property type="entry name" value="PIN_FEN1"/>
    <property type="match status" value="1"/>
</dbReference>
<dbReference type="PRINTS" id="PR00853">
    <property type="entry name" value="XPGRADSUPER"/>
</dbReference>
<dbReference type="CDD" id="cd09907">
    <property type="entry name" value="H3TH_FEN1-Euk"/>
    <property type="match status" value="1"/>
</dbReference>
<dbReference type="PANTHER" id="PTHR11081">
    <property type="entry name" value="FLAP ENDONUCLEASE FAMILY MEMBER"/>
    <property type="match status" value="1"/>
</dbReference>
<evidence type="ECO:0000256" key="8">
    <source>
        <dbReference type="ARBA" id="ARBA00022801"/>
    </source>
</evidence>
<dbReference type="PROSITE" id="PS00841">
    <property type="entry name" value="XPG_1"/>
    <property type="match status" value="1"/>
</dbReference>
<reference evidence="20 21" key="1">
    <citation type="journal article" date="2019" name="Proc. Natl. Acad. Sci. U.S.A.">
        <title>Regulatory changes in pterin and carotenoid genes underlie balanced color polymorphisms in the wall lizard.</title>
        <authorList>
            <person name="Andrade P."/>
            <person name="Pinho C."/>
            <person name="Perez I de Lanuza G."/>
            <person name="Afonso S."/>
            <person name="Brejcha J."/>
            <person name="Rubin C.J."/>
            <person name="Wallerman O."/>
            <person name="Pereira P."/>
            <person name="Sabatino S.J."/>
            <person name="Bellati A."/>
            <person name="Pellitteri-Rosa D."/>
            <person name="Bosakova Z."/>
            <person name="Bunikis I."/>
            <person name="Carretero M.A."/>
            <person name="Feiner N."/>
            <person name="Marsik P."/>
            <person name="Pauperio F."/>
            <person name="Salvi D."/>
            <person name="Soler L."/>
            <person name="While G.M."/>
            <person name="Uller T."/>
            <person name="Font E."/>
            <person name="Andersson L."/>
            <person name="Carneiro M."/>
        </authorList>
    </citation>
    <scope>NUCLEOTIDE SEQUENCE</scope>
</reference>
<feature type="domain" description="XPG-I" evidence="18">
    <location>
        <begin position="202"/>
        <end position="271"/>
    </location>
</feature>
<name>A0A670J0K9_PODMU</name>
<evidence type="ECO:0000256" key="15">
    <source>
        <dbReference type="ARBA" id="ARBA00034726"/>
    </source>
</evidence>
<dbReference type="GO" id="GO:0000287">
    <property type="term" value="F:magnesium ion binding"/>
    <property type="evidence" value="ECO:0007669"/>
    <property type="project" value="TreeGrafter"/>
</dbReference>
<evidence type="ECO:0000313" key="21">
    <source>
        <dbReference type="Proteomes" id="UP000472272"/>
    </source>
</evidence>
<dbReference type="GO" id="GO:0004523">
    <property type="term" value="F:RNA-DNA hybrid ribonuclease activity"/>
    <property type="evidence" value="ECO:0007669"/>
    <property type="project" value="TreeGrafter"/>
</dbReference>
<comment type="similarity">
    <text evidence="15">Belongs to the XPG/RAD2 endonuclease family. FEN1 subfamily.</text>
</comment>
<dbReference type="SMART" id="SM00485">
    <property type="entry name" value="XPGN"/>
    <property type="match status" value="1"/>
</dbReference>
<keyword evidence="5" id="KW-0479">Metal-binding</keyword>
<evidence type="ECO:0000256" key="14">
    <source>
        <dbReference type="ARBA" id="ARBA00029382"/>
    </source>
</evidence>
<sequence>MRMRACECRHCGEGGTRHVGRGPVHACTRVGRGSHLVDGGLGQVEAHGAAEDRVEAAAAAAAARRAGGARRAPAMGISRLAELIREEAPDAVSSVQLEDYRGRVVAMDVSVAFYQFRTAMPKIFNRHGENISPLRGLFYRTMHLLENGVKPVFVFDGKPPDLKERVLAKRAAVSGAKRKAADPAAYEPPQRLPRRDSERLLGYLGVPCVQAPAEAEATCAALVKSGRAWCTATEDMDALPFGSSRLLRHLNTKNRDLEEISLPVVLQKLGLTQEQFVDLCILLGCDYCEKIRGLGPKKALPLLRQHGSIEQVLHSTCSAQKHPLPENWPLEETRRLFLHPEVAEPSQVVLEWREPDEEGLLQFLAHEKHMAECQVRSRLEKWRTACLKRAQPQSPGPVTKGSKKQRRMVEFFQVKKRPRKIPKPGRKKMKTQEQPGTAVET</sequence>
<evidence type="ECO:0000256" key="5">
    <source>
        <dbReference type="ARBA" id="ARBA00022723"/>
    </source>
</evidence>
<dbReference type="GO" id="GO:0005634">
    <property type="term" value="C:nucleus"/>
    <property type="evidence" value="ECO:0007669"/>
    <property type="project" value="TreeGrafter"/>
</dbReference>
<reference evidence="20" key="3">
    <citation type="submission" date="2025-09" db="UniProtKB">
        <authorList>
            <consortium name="Ensembl"/>
        </authorList>
    </citation>
    <scope>IDENTIFICATION</scope>
</reference>
<dbReference type="FunFam" id="3.40.50.1010:FF:000016">
    <property type="entry name" value="Flap endonuclease 1"/>
    <property type="match status" value="1"/>
</dbReference>
<dbReference type="GO" id="GO:0008409">
    <property type="term" value="F:5'-3' exonuclease activity"/>
    <property type="evidence" value="ECO:0007669"/>
    <property type="project" value="TreeGrafter"/>
</dbReference>
<protein>
    <submittedName>
        <fullName evidence="20">Probable flap endonuclease 1 homolog</fullName>
    </submittedName>
</protein>
<dbReference type="FunFam" id="1.10.150.20:FF:000009">
    <property type="entry name" value="Flap endonuclease 1"/>
    <property type="match status" value="1"/>
</dbReference>
<evidence type="ECO:0000256" key="10">
    <source>
        <dbReference type="ARBA" id="ARBA00022842"/>
    </source>
</evidence>
<keyword evidence="3" id="KW-0235">DNA replication</keyword>
<dbReference type="GO" id="GO:0006260">
    <property type="term" value="P:DNA replication"/>
    <property type="evidence" value="ECO:0007669"/>
    <property type="project" value="UniProtKB-KW"/>
</dbReference>
<dbReference type="Pfam" id="PF00752">
    <property type="entry name" value="XPG_N"/>
    <property type="match status" value="1"/>
</dbReference>
<evidence type="ECO:0000256" key="12">
    <source>
        <dbReference type="ARBA" id="ARBA00023204"/>
    </source>
</evidence>
<dbReference type="Gene3D" id="3.40.50.1010">
    <property type="entry name" value="5'-nuclease"/>
    <property type="match status" value="1"/>
</dbReference>
<comment type="subunit">
    <text evidence="16">Interacts with PCNA1 and PCNA2. Three molecules of FEN1 bind to one PCNA trimer with each molecule binding to one PCNA monomer. PCNA stimulates the nuclease activity without altering cleavage specificity.</text>
</comment>
<feature type="compositionally biased region" description="Basic residues" evidence="17">
    <location>
        <begin position="414"/>
        <end position="429"/>
    </location>
</feature>
<evidence type="ECO:0000256" key="11">
    <source>
        <dbReference type="ARBA" id="ARBA00023128"/>
    </source>
</evidence>
<keyword evidence="12" id="KW-0234">DNA repair</keyword>
<evidence type="ECO:0000256" key="4">
    <source>
        <dbReference type="ARBA" id="ARBA00022722"/>
    </source>
</evidence>
<evidence type="ECO:0000256" key="3">
    <source>
        <dbReference type="ARBA" id="ARBA00022705"/>
    </source>
</evidence>
<keyword evidence="6" id="KW-0255">Endonuclease</keyword>
<dbReference type="Pfam" id="PF00867">
    <property type="entry name" value="XPG_I"/>
    <property type="match status" value="1"/>
</dbReference>
<dbReference type="Ensembl" id="ENSPMRT00000018820.1">
    <property type="protein sequence ID" value="ENSPMRP00000017676.1"/>
    <property type="gene ID" value="ENSPMRG00000011684.1"/>
</dbReference>
<dbReference type="AlphaFoldDB" id="A0A670J0K9"/>
<feature type="region of interest" description="Disordered" evidence="17">
    <location>
        <begin position="413"/>
        <end position="441"/>
    </location>
</feature>
<dbReference type="SMART" id="SM00484">
    <property type="entry name" value="XPGI"/>
    <property type="match status" value="1"/>
</dbReference>
<accession>A0A670J0K9</accession>
<evidence type="ECO:0000256" key="9">
    <source>
        <dbReference type="ARBA" id="ARBA00022839"/>
    </source>
</evidence>
<evidence type="ECO:0000256" key="16">
    <source>
        <dbReference type="ARBA" id="ARBA00063178"/>
    </source>
</evidence>
<keyword evidence="21" id="KW-1185">Reference proteome</keyword>
<keyword evidence="13" id="KW-0539">Nucleus</keyword>
<evidence type="ECO:0000256" key="7">
    <source>
        <dbReference type="ARBA" id="ARBA00022763"/>
    </source>
</evidence>
<feature type="domain" description="XPG N-terminal" evidence="19">
    <location>
        <begin position="75"/>
        <end position="177"/>
    </location>
</feature>
<evidence type="ECO:0000259" key="19">
    <source>
        <dbReference type="SMART" id="SM00485"/>
    </source>
</evidence>
<keyword evidence="10" id="KW-0460">Magnesium</keyword>
<keyword evidence="4" id="KW-0540">Nuclease</keyword>
<dbReference type="GeneTree" id="ENSGT00940000155807"/>
<evidence type="ECO:0000256" key="6">
    <source>
        <dbReference type="ARBA" id="ARBA00022759"/>
    </source>
</evidence>
<reference evidence="20" key="2">
    <citation type="submission" date="2025-08" db="UniProtKB">
        <authorList>
            <consortium name="Ensembl"/>
        </authorList>
    </citation>
    <scope>IDENTIFICATION</scope>
</reference>
<keyword evidence="8" id="KW-0378">Hydrolase</keyword>
<dbReference type="InterPro" id="IPR008918">
    <property type="entry name" value="HhH2"/>
</dbReference>
<dbReference type="InterPro" id="IPR006086">
    <property type="entry name" value="XPG-I_dom"/>
</dbReference>
<proteinExistence type="inferred from homology"/>
<keyword evidence="9" id="KW-0269">Exonuclease</keyword>
<evidence type="ECO:0000256" key="1">
    <source>
        <dbReference type="ARBA" id="ARBA00001946"/>
    </source>
</evidence>
<dbReference type="InterPro" id="IPR006084">
    <property type="entry name" value="XPG/Rad2"/>
</dbReference>
<dbReference type="InterPro" id="IPR006085">
    <property type="entry name" value="XPG_DNA_repair_N"/>
</dbReference>
<dbReference type="SMART" id="SM00279">
    <property type="entry name" value="HhH2"/>
    <property type="match status" value="1"/>
</dbReference>
<dbReference type="PANTHER" id="PTHR11081:SF9">
    <property type="entry name" value="FLAP ENDONUCLEASE 1"/>
    <property type="match status" value="1"/>
</dbReference>
<dbReference type="InterPro" id="IPR036279">
    <property type="entry name" value="5-3_exonuclease_C_sf"/>
</dbReference>
<keyword evidence="2" id="KW-0597">Phosphoprotein</keyword>